<sequence length="126" mass="13424">MRGHFSEGRRRQGSLLALVQDDDPEWVDAVNGAAWLATDQGDRRSALGLLEQAREHARATGDRAREATGLCYRGRAKLVIGDPTGGRDDIERALQLQTESGDETGLARALWLAGAAASPWVGSAGA</sequence>
<dbReference type="InterPro" id="IPR011990">
    <property type="entry name" value="TPR-like_helical_dom_sf"/>
</dbReference>
<dbReference type="RefSeq" id="WP_131519253.1">
    <property type="nucleotide sequence ID" value="NZ_SJKD01000017.1"/>
</dbReference>
<comment type="caution">
    <text evidence="1">The sequence shown here is derived from an EMBL/GenBank/DDBJ whole genome shotgun (WGS) entry which is preliminary data.</text>
</comment>
<evidence type="ECO:0008006" key="3">
    <source>
        <dbReference type="Google" id="ProtNLM"/>
    </source>
</evidence>
<accession>A0A4R0INQ4</accession>
<name>A0A4R0INQ4_9ACTN</name>
<dbReference type="AlphaFoldDB" id="A0A4R0INQ4"/>
<dbReference type="OrthoDB" id="2579961at2"/>
<evidence type="ECO:0000313" key="2">
    <source>
        <dbReference type="Proteomes" id="UP000293342"/>
    </source>
</evidence>
<gene>
    <name evidence="1" type="ORF">E0H75_41620</name>
</gene>
<dbReference type="SUPFAM" id="SSF48452">
    <property type="entry name" value="TPR-like"/>
    <property type="match status" value="1"/>
</dbReference>
<dbReference type="EMBL" id="SJKD01000017">
    <property type="protein sequence ID" value="TCC35283.1"/>
    <property type="molecule type" value="Genomic_DNA"/>
</dbReference>
<protein>
    <recommendedName>
        <fullName evidence="3">Tetratricopeptide repeat protein</fullName>
    </recommendedName>
</protein>
<reference evidence="1 2" key="1">
    <citation type="submission" date="2019-02" db="EMBL/GenBank/DDBJ databases">
        <title>Kribbella capetownensis sp. nov. and Kribbella speibonae sp. nov., isolated from soil.</title>
        <authorList>
            <person name="Curtis S.M."/>
            <person name="Norton I."/>
            <person name="Everest G.J."/>
            <person name="Meyers P.R."/>
        </authorList>
    </citation>
    <scope>NUCLEOTIDE SEQUENCE [LARGE SCALE GENOMIC DNA]</scope>
    <source>
        <strain evidence="1 2">YM53</strain>
    </source>
</reference>
<evidence type="ECO:0000313" key="1">
    <source>
        <dbReference type="EMBL" id="TCC35283.1"/>
    </source>
</evidence>
<organism evidence="1 2">
    <name type="scientific">Kribbella capetownensis</name>
    <dbReference type="NCBI Taxonomy" id="1572659"/>
    <lineage>
        <taxon>Bacteria</taxon>
        <taxon>Bacillati</taxon>
        <taxon>Actinomycetota</taxon>
        <taxon>Actinomycetes</taxon>
        <taxon>Propionibacteriales</taxon>
        <taxon>Kribbellaceae</taxon>
        <taxon>Kribbella</taxon>
    </lineage>
</organism>
<proteinExistence type="predicted"/>
<dbReference type="Gene3D" id="1.25.40.10">
    <property type="entry name" value="Tetratricopeptide repeat domain"/>
    <property type="match status" value="1"/>
</dbReference>
<keyword evidence="2" id="KW-1185">Reference proteome</keyword>
<dbReference type="Proteomes" id="UP000293342">
    <property type="component" value="Unassembled WGS sequence"/>
</dbReference>